<keyword evidence="3" id="KW-1185">Reference proteome</keyword>
<reference evidence="2 3" key="1">
    <citation type="submission" date="2024-09" db="EMBL/GenBank/DDBJ databases">
        <authorList>
            <person name="Sun Q."/>
            <person name="Mori K."/>
        </authorList>
    </citation>
    <scope>NUCLEOTIDE SEQUENCE [LARGE SCALE GENOMIC DNA]</scope>
    <source>
        <strain evidence="2 3">JCM 11201</strain>
    </source>
</reference>
<keyword evidence="1" id="KW-0175">Coiled coil</keyword>
<evidence type="ECO:0000313" key="3">
    <source>
        <dbReference type="Proteomes" id="UP001589609"/>
    </source>
</evidence>
<protein>
    <recommendedName>
        <fullName evidence="4">HTH merR-type domain-containing protein</fullName>
    </recommendedName>
</protein>
<evidence type="ECO:0008006" key="4">
    <source>
        <dbReference type="Google" id="ProtNLM"/>
    </source>
</evidence>
<dbReference type="Proteomes" id="UP001589609">
    <property type="component" value="Unassembled WGS sequence"/>
</dbReference>
<feature type="coiled-coil region" evidence="1">
    <location>
        <begin position="104"/>
        <end position="145"/>
    </location>
</feature>
<name>A0ABV5WF78_9BACI</name>
<sequence length="203" mass="23720">MENVTNYSEKLYWTREVADILDIKEGTVRKYARMLEDQGHSFLRNEHDQRGFLEKDVIMFKQLIVLSKTKGITLEDAVNTVISRNKAIPVKPVTPPVIPNIEELERYNERHKEVLSTLLSLRNENEELRNVVKELSARIDLQQKVFQECFLKQEEQLTQTFQQVQDMQQLMTNSLQQVQETHQLIAASTEEKKKGFLAKLFGT</sequence>
<dbReference type="EMBL" id="JBHMAF010000068">
    <property type="protein sequence ID" value="MFB9759272.1"/>
    <property type="molecule type" value="Genomic_DNA"/>
</dbReference>
<gene>
    <name evidence="2" type="ORF">ACFFMS_12560</name>
</gene>
<organism evidence="2 3">
    <name type="scientific">Ectobacillus funiculus</name>
    <dbReference type="NCBI Taxonomy" id="137993"/>
    <lineage>
        <taxon>Bacteria</taxon>
        <taxon>Bacillati</taxon>
        <taxon>Bacillota</taxon>
        <taxon>Bacilli</taxon>
        <taxon>Bacillales</taxon>
        <taxon>Bacillaceae</taxon>
        <taxon>Ectobacillus</taxon>
    </lineage>
</organism>
<evidence type="ECO:0000256" key="1">
    <source>
        <dbReference type="SAM" id="Coils"/>
    </source>
</evidence>
<proteinExistence type="predicted"/>
<evidence type="ECO:0000313" key="2">
    <source>
        <dbReference type="EMBL" id="MFB9759272.1"/>
    </source>
</evidence>
<dbReference type="Gene3D" id="1.10.1660.10">
    <property type="match status" value="1"/>
</dbReference>
<dbReference type="RefSeq" id="WP_379949569.1">
    <property type="nucleotide sequence ID" value="NZ_JBHMAF010000068.1"/>
</dbReference>
<accession>A0ABV5WF78</accession>
<comment type="caution">
    <text evidence="2">The sequence shown here is derived from an EMBL/GenBank/DDBJ whole genome shotgun (WGS) entry which is preliminary data.</text>
</comment>